<name>A0A7S2MR36_9STRA</name>
<keyword evidence="1" id="KW-0175">Coiled coil</keyword>
<feature type="region of interest" description="Disordered" evidence="2">
    <location>
        <begin position="169"/>
        <end position="188"/>
    </location>
</feature>
<dbReference type="AlphaFoldDB" id="A0A7S2MR36"/>
<accession>A0A7S2MR36</accession>
<feature type="region of interest" description="Disordered" evidence="2">
    <location>
        <begin position="35"/>
        <end position="58"/>
    </location>
</feature>
<evidence type="ECO:0000256" key="1">
    <source>
        <dbReference type="SAM" id="Coils"/>
    </source>
</evidence>
<proteinExistence type="predicted"/>
<reference evidence="3" key="1">
    <citation type="submission" date="2021-01" db="EMBL/GenBank/DDBJ databases">
        <authorList>
            <person name="Corre E."/>
            <person name="Pelletier E."/>
            <person name="Niang G."/>
            <person name="Scheremetjew M."/>
            <person name="Finn R."/>
            <person name="Kale V."/>
            <person name="Holt S."/>
            <person name="Cochrane G."/>
            <person name="Meng A."/>
            <person name="Brown T."/>
            <person name="Cohen L."/>
        </authorList>
    </citation>
    <scope>NUCLEOTIDE SEQUENCE</scope>
    <source>
        <strain evidence="3">CCMP826</strain>
    </source>
</reference>
<evidence type="ECO:0000256" key="2">
    <source>
        <dbReference type="SAM" id="MobiDB-lite"/>
    </source>
</evidence>
<gene>
    <name evidence="3" type="ORF">HTAM1171_LOCUS7055</name>
</gene>
<dbReference type="EMBL" id="HBGV01011485">
    <property type="protein sequence ID" value="CAD9497864.1"/>
    <property type="molecule type" value="Transcribed_RNA"/>
</dbReference>
<feature type="coiled-coil region" evidence="1">
    <location>
        <begin position="215"/>
        <end position="256"/>
    </location>
</feature>
<sequence>MPVSSIYHNNDNLLDVAGFGGISCQNDFYYNMSRPFNPQQQNRELDNKDDSLPVRSSSPINNCDQYLDDSTIISCPTDDLWEHSSFAARNSCDTTVCTSSQSTCAYDDWNDDLSTCDASVYSVQSCSARIPTPSSSLPAHPSFSSDHGEGLHDMFTGMGSLPPLETLCERSQASESDEDDASDDNPDVELERRITELSLRIATVRGEVDTCSFECRKLANESSKEKRRAEKLRRENEDLRKKIEDLERKAIIEAMDATQGKNATKPKNSALSATKQTTKRGWLFSIKTVNFEDSNEDVDATQTTWSQR</sequence>
<protein>
    <submittedName>
        <fullName evidence="3">Uncharacterized protein</fullName>
    </submittedName>
</protein>
<evidence type="ECO:0000313" key="3">
    <source>
        <dbReference type="EMBL" id="CAD9497864.1"/>
    </source>
</evidence>
<organism evidence="3">
    <name type="scientific">Helicotheca tamesis</name>
    <dbReference type="NCBI Taxonomy" id="374047"/>
    <lineage>
        <taxon>Eukaryota</taxon>
        <taxon>Sar</taxon>
        <taxon>Stramenopiles</taxon>
        <taxon>Ochrophyta</taxon>
        <taxon>Bacillariophyta</taxon>
        <taxon>Mediophyceae</taxon>
        <taxon>Lithodesmiophycidae</taxon>
        <taxon>Lithodesmiales</taxon>
        <taxon>Lithodesmiaceae</taxon>
        <taxon>Helicotheca</taxon>
    </lineage>
</organism>
<feature type="compositionally biased region" description="Acidic residues" evidence="2">
    <location>
        <begin position="175"/>
        <end position="188"/>
    </location>
</feature>
<feature type="compositionally biased region" description="Basic and acidic residues" evidence="2">
    <location>
        <begin position="43"/>
        <end position="52"/>
    </location>
</feature>